<evidence type="ECO:0000256" key="3">
    <source>
        <dbReference type="ARBA" id="ARBA00023172"/>
    </source>
</evidence>
<dbReference type="Proteomes" id="UP000560658">
    <property type="component" value="Unassembled WGS sequence"/>
</dbReference>
<dbReference type="PANTHER" id="PTHR30349">
    <property type="entry name" value="PHAGE INTEGRASE-RELATED"/>
    <property type="match status" value="1"/>
</dbReference>
<gene>
    <name evidence="5" type="ORF">GGR06_001582</name>
</gene>
<dbReference type="InterPro" id="IPR011010">
    <property type="entry name" value="DNA_brk_join_enz"/>
</dbReference>
<comment type="similarity">
    <text evidence="1">Belongs to the 'phage' integrase family.</text>
</comment>
<dbReference type="CDD" id="cd01185">
    <property type="entry name" value="INTN1_C_like"/>
    <property type="match status" value="1"/>
</dbReference>
<comment type="caution">
    <text evidence="5">The sequence shown here is derived from an EMBL/GenBank/DDBJ whole genome shotgun (WGS) entry which is preliminary data.</text>
</comment>
<dbReference type="EMBL" id="JACIER010000005">
    <property type="protein sequence ID" value="MBB4043796.1"/>
    <property type="molecule type" value="Genomic_DNA"/>
</dbReference>
<accession>A0A840CWU1</accession>
<feature type="domain" description="Tyr recombinase" evidence="4">
    <location>
        <begin position="91"/>
        <end position="274"/>
    </location>
</feature>
<dbReference type="AlphaFoldDB" id="A0A840CWU1"/>
<dbReference type="RefSeq" id="WP_044161474.1">
    <property type="nucleotide sequence ID" value="NZ_JACIER010000005.1"/>
</dbReference>
<keyword evidence="6" id="KW-1185">Reference proteome</keyword>
<evidence type="ECO:0000256" key="2">
    <source>
        <dbReference type="ARBA" id="ARBA00023125"/>
    </source>
</evidence>
<protein>
    <submittedName>
        <fullName evidence="5">Site-specific recombinase XerD</fullName>
    </submittedName>
</protein>
<dbReference type="GO" id="GO:0006310">
    <property type="term" value="P:DNA recombination"/>
    <property type="evidence" value="ECO:0007669"/>
    <property type="project" value="UniProtKB-KW"/>
</dbReference>
<dbReference type="PROSITE" id="PS51898">
    <property type="entry name" value="TYR_RECOMBINASE"/>
    <property type="match status" value="1"/>
</dbReference>
<evidence type="ECO:0000313" key="5">
    <source>
        <dbReference type="EMBL" id="MBB4043796.1"/>
    </source>
</evidence>
<keyword evidence="3" id="KW-0233">DNA recombination</keyword>
<evidence type="ECO:0000313" key="6">
    <source>
        <dbReference type="Proteomes" id="UP000560658"/>
    </source>
</evidence>
<evidence type="ECO:0000256" key="1">
    <source>
        <dbReference type="ARBA" id="ARBA00008857"/>
    </source>
</evidence>
<evidence type="ECO:0000259" key="4">
    <source>
        <dbReference type="PROSITE" id="PS51898"/>
    </source>
</evidence>
<reference evidence="5" key="1">
    <citation type="submission" date="2020-08" db="EMBL/GenBank/DDBJ databases">
        <title>Genomic Encyclopedia of Type Strains, Phase IV (KMG-IV): sequencing the most valuable type-strain genomes for metagenomic binning, comparative biology and taxonomic classification.</title>
        <authorList>
            <person name="Goeker M."/>
        </authorList>
    </citation>
    <scope>NUCLEOTIDE SEQUENCE [LARGE SCALE GENOMIC DNA]</scope>
    <source>
        <strain evidence="5">DSM 105720</strain>
    </source>
</reference>
<dbReference type="Gene3D" id="1.10.443.10">
    <property type="entry name" value="Intergrase catalytic core"/>
    <property type="match status" value="1"/>
</dbReference>
<dbReference type="GO" id="GO:0015074">
    <property type="term" value="P:DNA integration"/>
    <property type="evidence" value="ECO:0007669"/>
    <property type="project" value="InterPro"/>
</dbReference>
<dbReference type="InterPro" id="IPR013762">
    <property type="entry name" value="Integrase-like_cat_sf"/>
</dbReference>
<sequence>MELRQAFENKYPKYAGRIERLYREANDCELTFANITKPKLSRFASFLVDRLSRSSSRTYCAMFKAVLNLYNEEVDLPSGYASILSLKNDVSENAFLNDSEIQKLIKFEPSTRNERLVRNQFVLGCLTGARHSDYINFTHGNIQDERIVYVSQKTHIRAEIPLSPVVERLLKENEEYFMIDKEVSSPTFNATIRSICKQVGINERIKLYQAGEYVEGERWEFVSSHTARRSFATNLYLRGADLYLISKLMGHSSVNQTEGYICCGVRDIPDAIMKYFGSFK</sequence>
<organism evidence="5 6">
    <name type="scientific">Bacteroides reticulotermitis</name>
    <dbReference type="NCBI Taxonomy" id="1133319"/>
    <lineage>
        <taxon>Bacteria</taxon>
        <taxon>Pseudomonadati</taxon>
        <taxon>Bacteroidota</taxon>
        <taxon>Bacteroidia</taxon>
        <taxon>Bacteroidales</taxon>
        <taxon>Bacteroidaceae</taxon>
        <taxon>Bacteroides</taxon>
    </lineage>
</organism>
<dbReference type="InterPro" id="IPR002104">
    <property type="entry name" value="Integrase_catalytic"/>
</dbReference>
<dbReference type="InterPro" id="IPR050090">
    <property type="entry name" value="Tyrosine_recombinase_XerCD"/>
</dbReference>
<dbReference type="Pfam" id="PF00589">
    <property type="entry name" value="Phage_integrase"/>
    <property type="match status" value="1"/>
</dbReference>
<name>A0A840CWU1_9BACE</name>
<dbReference type="GO" id="GO:0003677">
    <property type="term" value="F:DNA binding"/>
    <property type="evidence" value="ECO:0007669"/>
    <property type="project" value="UniProtKB-KW"/>
</dbReference>
<keyword evidence="2" id="KW-0238">DNA-binding</keyword>
<dbReference type="PANTHER" id="PTHR30349:SF41">
    <property type="entry name" value="INTEGRASE_RECOMBINASE PROTEIN MJ0367-RELATED"/>
    <property type="match status" value="1"/>
</dbReference>
<dbReference type="SUPFAM" id="SSF56349">
    <property type="entry name" value="DNA breaking-rejoining enzymes"/>
    <property type="match status" value="1"/>
</dbReference>
<proteinExistence type="inferred from homology"/>